<name>A0AAV7VK65_PLEWA</name>
<accession>A0AAV7VK65</accession>
<evidence type="ECO:0000313" key="1">
    <source>
        <dbReference type="EMBL" id="KAJ1200980.1"/>
    </source>
</evidence>
<protein>
    <submittedName>
        <fullName evidence="1">Uncharacterized protein</fullName>
    </submittedName>
</protein>
<dbReference type="EMBL" id="JANPWB010000003">
    <property type="protein sequence ID" value="KAJ1200980.1"/>
    <property type="molecule type" value="Genomic_DNA"/>
</dbReference>
<dbReference type="Proteomes" id="UP001066276">
    <property type="component" value="Chromosome 2_1"/>
</dbReference>
<reference evidence="1" key="1">
    <citation type="journal article" date="2022" name="bioRxiv">
        <title>Sequencing and chromosome-scale assembly of the giantPleurodeles waltlgenome.</title>
        <authorList>
            <person name="Brown T."/>
            <person name="Elewa A."/>
            <person name="Iarovenko S."/>
            <person name="Subramanian E."/>
            <person name="Araus A.J."/>
            <person name="Petzold A."/>
            <person name="Susuki M."/>
            <person name="Suzuki K.-i.T."/>
            <person name="Hayashi T."/>
            <person name="Toyoda A."/>
            <person name="Oliveira C."/>
            <person name="Osipova E."/>
            <person name="Leigh N.D."/>
            <person name="Simon A."/>
            <person name="Yun M.H."/>
        </authorList>
    </citation>
    <scope>NUCLEOTIDE SEQUENCE</scope>
    <source>
        <strain evidence="1">20211129_DDA</strain>
        <tissue evidence="1">Liver</tissue>
    </source>
</reference>
<gene>
    <name evidence="1" type="ORF">NDU88_004798</name>
</gene>
<organism evidence="1 2">
    <name type="scientific">Pleurodeles waltl</name>
    <name type="common">Iberian ribbed newt</name>
    <dbReference type="NCBI Taxonomy" id="8319"/>
    <lineage>
        <taxon>Eukaryota</taxon>
        <taxon>Metazoa</taxon>
        <taxon>Chordata</taxon>
        <taxon>Craniata</taxon>
        <taxon>Vertebrata</taxon>
        <taxon>Euteleostomi</taxon>
        <taxon>Amphibia</taxon>
        <taxon>Batrachia</taxon>
        <taxon>Caudata</taxon>
        <taxon>Salamandroidea</taxon>
        <taxon>Salamandridae</taxon>
        <taxon>Pleurodelinae</taxon>
        <taxon>Pleurodeles</taxon>
    </lineage>
</organism>
<comment type="caution">
    <text evidence="1">The sequence shown here is derived from an EMBL/GenBank/DDBJ whole genome shotgun (WGS) entry which is preliminary data.</text>
</comment>
<dbReference type="AlphaFoldDB" id="A0AAV7VK65"/>
<sequence length="172" mass="19534">MINNAKVNIYPGFTMEVHRLSFLSIQGNGIKYALQIPTTFRLMHDVMTIFCTMPEEAWNWLECKGITSTSSGGKDVPTEWTVNRRSCSSCHVLGPSKEQAAKDRAQVIVEEEQRMTAPRLVTWNQAVLVGDLWKHPNPCSTPYWGEAQWLLLKQLKARYKDLSEIRGHSSAP</sequence>
<keyword evidence="2" id="KW-1185">Reference proteome</keyword>
<evidence type="ECO:0000313" key="2">
    <source>
        <dbReference type="Proteomes" id="UP001066276"/>
    </source>
</evidence>
<proteinExistence type="predicted"/>